<dbReference type="AlphaFoldDB" id="G8QVG4"/>
<accession>G8QVG4</accession>
<name>G8QVG4_SPHPG</name>
<organism evidence="1 2">
    <name type="scientific">Sphaerochaeta pleomorpha (strain ATCC BAA-1885 / DSM 22778 / Grapes)</name>
    <dbReference type="NCBI Taxonomy" id="158190"/>
    <lineage>
        <taxon>Bacteria</taxon>
        <taxon>Pseudomonadati</taxon>
        <taxon>Spirochaetota</taxon>
        <taxon>Spirochaetia</taxon>
        <taxon>Spirochaetales</taxon>
        <taxon>Sphaerochaetaceae</taxon>
        <taxon>Sphaerochaeta</taxon>
    </lineage>
</organism>
<keyword evidence="2" id="KW-1185">Reference proteome</keyword>
<dbReference type="Proteomes" id="UP000005632">
    <property type="component" value="Chromosome"/>
</dbReference>
<dbReference type="HOGENOM" id="CLU_1676727_0_0_12"/>
<dbReference type="KEGG" id="sgp:SpiGrapes_0339"/>
<evidence type="ECO:0000313" key="2">
    <source>
        <dbReference type="Proteomes" id="UP000005632"/>
    </source>
</evidence>
<dbReference type="RefSeq" id="WP_014269046.1">
    <property type="nucleotide sequence ID" value="NC_016633.1"/>
</dbReference>
<protein>
    <submittedName>
        <fullName evidence="1">Uncharacterized protein</fullName>
    </submittedName>
</protein>
<reference evidence="1 2" key="1">
    <citation type="submission" date="2011-11" db="EMBL/GenBank/DDBJ databases">
        <title>Complete sequence of Spirochaeta sp. grapes.</title>
        <authorList>
            <consortium name="US DOE Joint Genome Institute"/>
            <person name="Lucas S."/>
            <person name="Han J."/>
            <person name="Lapidus A."/>
            <person name="Cheng J.-F."/>
            <person name="Goodwin L."/>
            <person name="Pitluck S."/>
            <person name="Peters L."/>
            <person name="Ovchinnikova G."/>
            <person name="Munk A.C."/>
            <person name="Detter J.C."/>
            <person name="Han C."/>
            <person name="Tapia R."/>
            <person name="Land M."/>
            <person name="Hauser L."/>
            <person name="Kyrpides N."/>
            <person name="Ivanova N."/>
            <person name="Pagani I."/>
            <person name="Ritalahtilisa K."/>
            <person name="Loeffler F."/>
            <person name="Woyke T."/>
        </authorList>
    </citation>
    <scope>NUCLEOTIDE SEQUENCE [LARGE SCALE GENOMIC DNA]</scope>
    <source>
        <strain evidence="2">ATCC BAA-1885 / DSM 22778 / Grapes</strain>
    </source>
</reference>
<evidence type="ECO:0000313" key="1">
    <source>
        <dbReference type="EMBL" id="AEV28197.1"/>
    </source>
</evidence>
<gene>
    <name evidence="1" type="ordered locus">SpiGrapes_0339</name>
</gene>
<proteinExistence type="predicted"/>
<dbReference type="OrthoDB" id="9986351at2"/>
<sequence length="157" mass="17662">MYCWICIPSDKPFYNNRQQAKTLLLSFSSQCQNRGGALLDYTLEPNRCRFLAMLPQGQRAFLWKGIPVSVQKIEGKQELLVAYAILSEGLAGKGKYYELCGTFEAFHKSDCFCLLGKISPLNDLPSFKEIIDAKNQGTTGQEKTLTEEYPLTVFAMA</sequence>
<dbReference type="EMBL" id="CP003155">
    <property type="protein sequence ID" value="AEV28197.1"/>
    <property type="molecule type" value="Genomic_DNA"/>
</dbReference>